<evidence type="ECO:0000256" key="1">
    <source>
        <dbReference type="SAM" id="SignalP"/>
    </source>
</evidence>
<dbReference type="RefSeq" id="WP_378210526.1">
    <property type="nucleotide sequence ID" value="NZ_JBHLZP010000404.1"/>
</dbReference>
<feature type="chain" id="PRO_5047302282" description="Allene oxide cyclase barrel-like domain-containing protein" evidence="1">
    <location>
        <begin position="19"/>
        <end position="168"/>
    </location>
</feature>
<name>A0ABV5YSM8_9ACTN</name>
<evidence type="ECO:0008006" key="4">
    <source>
        <dbReference type="Google" id="ProtNLM"/>
    </source>
</evidence>
<protein>
    <recommendedName>
        <fullName evidence="4">Allene oxide cyclase barrel-like domain-containing protein</fullName>
    </recommendedName>
</protein>
<keyword evidence="1" id="KW-0732">Signal</keyword>
<comment type="caution">
    <text evidence="2">The sequence shown here is derived from an EMBL/GenBank/DDBJ whole genome shotgun (WGS) entry which is preliminary data.</text>
</comment>
<keyword evidence="3" id="KW-1185">Reference proteome</keyword>
<sequence length="168" mass="18085">MRRLSTIVFVAGITVVLAAPVAGATGGEGGWVPYRTQPFDAVGRCSFTVHGDIVQDEEEVRTDATFPDGSPRIQEFRGPLVIRFTNTSNGESAVRDVSGYGRLENRENGGSAWYFDGGAAIGVPIGNTAYPSGEYIVHGRFRYTVAPDGTRDLPHLHANVENLCRTLA</sequence>
<dbReference type="Proteomes" id="UP001589627">
    <property type="component" value="Unassembled WGS sequence"/>
</dbReference>
<dbReference type="EMBL" id="JBHLZP010000404">
    <property type="protein sequence ID" value="MFB9837648.1"/>
    <property type="molecule type" value="Genomic_DNA"/>
</dbReference>
<reference evidence="2 3" key="1">
    <citation type="submission" date="2024-09" db="EMBL/GenBank/DDBJ databases">
        <authorList>
            <person name="Sun Q."/>
            <person name="Mori K."/>
        </authorList>
    </citation>
    <scope>NUCLEOTIDE SEQUENCE [LARGE SCALE GENOMIC DNA]</scope>
    <source>
        <strain evidence="2 3">TBRC 0563</strain>
    </source>
</reference>
<accession>A0ABV5YSM8</accession>
<feature type="signal peptide" evidence="1">
    <location>
        <begin position="1"/>
        <end position="18"/>
    </location>
</feature>
<organism evidence="2 3">
    <name type="scientific">Actinoallomurus acaciae</name>
    <dbReference type="NCBI Taxonomy" id="502577"/>
    <lineage>
        <taxon>Bacteria</taxon>
        <taxon>Bacillati</taxon>
        <taxon>Actinomycetota</taxon>
        <taxon>Actinomycetes</taxon>
        <taxon>Streptosporangiales</taxon>
        <taxon>Thermomonosporaceae</taxon>
        <taxon>Actinoallomurus</taxon>
    </lineage>
</organism>
<evidence type="ECO:0000313" key="3">
    <source>
        <dbReference type="Proteomes" id="UP001589627"/>
    </source>
</evidence>
<evidence type="ECO:0000313" key="2">
    <source>
        <dbReference type="EMBL" id="MFB9837648.1"/>
    </source>
</evidence>
<gene>
    <name evidence="2" type="ORF">ACFFNX_36285</name>
</gene>
<proteinExistence type="predicted"/>